<sequence length="175" mass="18779">MADNETLITLTADIVASFVAHNHVGVAETPDLIRSVHDALSRLGQPDAAPEPEKPKGAVSIRASIKPDGIISMIDGRKYQTLRRHISGHGYTPETYRDTFGLPRDYPMVSANYSETRRAMAKKIGLGRKRAAEAAPAPVAEAPKKAGRKPRAAAAAAPVETPKAPARRRGPRKSS</sequence>
<dbReference type="EMBL" id="JAHKRT010000001">
    <property type="protein sequence ID" value="MBU3076310.1"/>
    <property type="molecule type" value="Genomic_DNA"/>
</dbReference>
<dbReference type="Pfam" id="PF05443">
    <property type="entry name" value="ROS_MUCR"/>
    <property type="match status" value="1"/>
</dbReference>
<reference evidence="2 3" key="1">
    <citation type="submission" date="2021-06" db="EMBL/GenBank/DDBJ databases">
        <title>Sphingomonas sp. XMGL2, whole genome shotgun sequencing project.</title>
        <authorList>
            <person name="Zhao G."/>
            <person name="Shen L."/>
        </authorList>
    </citation>
    <scope>NUCLEOTIDE SEQUENCE [LARGE SCALE GENOMIC DNA]</scope>
    <source>
        <strain evidence="2 3">XMGL2</strain>
    </source>
</reference>
<protein>
    <submittedName>
        <fullName evidence="2">MucR family transcriptional regulator</fullName>
    </submittedName>
</protein>
<evidence type="ECO:0000313" key="2">
    <source>
        <dbReference type="EMBL" id="MBU3076310.1"/>
    </source>
</evidence>
<name>A0ABS6BDA9_9SPHN</name>
<organism evidence="2 3">
    <name type="scientific">Sphingomonas quercus</name>
    <dbReference type="NCBI Taxonomy" id="2842451"/>
    <lineage>
        <taxon>Bacteria</taxon>
        <taxon>Pseudomonadati</taxon>
        <taxon>Pseudomonadota</taxon>
        <taxon>Alphaproteobacteria</taxon>
        <taxon>Sphingomonadales</taxon>
        <taxon>Sphingomonadaceae</taxon>
        <taxon>Sphingomonas</taxon>
    </lineage>
</organism>
<feature type="compositionally biased region" description="Low complexity" evidence="1">
    <location>
        <begin position="152"/>
        <end position="164"/>
    </location>
</feature>
<feature type="compositionally biased region" description="Basic residues" evidence="1">
    <location>
        <begin position="165"/>
        <end position="175"/>
    </location>
</feature>
<proteinExistence type="predicted"/>
<feature type="region of interest" description="Disordered" evidence="1">
    <location>
        <begin position="129"/>
        <end position="175"/>
    </location>
</feature>
<dbReference type="Proteomes" id="UP000776276">
    <property type="component" value="Unassembled WGS sequence"/>
</dbReference>
<gene>
    <name evidence="2" type="ORF">KOF26_00400</name>
</gene>
<evidence type="ECO:0000256" key="1">
    <source>
        <dbReference type="SAM" id="MobiDB-lite"/>
    </source>
</evidence>
<accession>A0ABS6BDA9</accession>
<keyword evidence="3" id="KW-1185">Reference proteome</keyword>
<comment type="caution">
    <text evidence="2">The sequence shown here is derived from an EMBL/GenBank/DDBJ whole genome shotgun (WGS) entry which is preliminary data.</text>
</comment>
<evidence type="ECO:0000313" key="3">
    <source>
        <dbReference type="Proteomes" id="UP000776276"/>
    </source>
</evidence>
<dbReference type="RefSeq" id="WP_216318269.1">
    <property type="nucleotide sequence ID" value="NZ_JAHKRT010000001.1"/>
</dbReference>
<dbReference type="InterPro" id="IPR008807">
    <property type="entry name" value="ROS_MUCR"/>
</dbReference>